<feature type="transmembrane region" description="Helical" evidence="10">
    <location>
        <begin position="158"/>
        <end position="179"/>
    </location>
</feature>
<feature type="transmembrane region" description="Helical" evidence="10">
    <location>
        <begin position="129"/>
        <end position="146"/>
    </location>
</feature>
<dbReference type="GO" id="GO:0046677">
    <property type="term" value="P:response to antibiotic"/>
    <property type="evidence" value="ECO:0007669"/>
    <property type="project" value="UniProtKB-KW"/>
</dbReference>
<sequence length="431" mass="47399">MNKTIFKDFSKYVSFNILGQIAYSCYTLADTFFVSADIGTNGLTALNLAFPVFCIISGTGLMIGIGGSSRFSILKSRNESNTADQVFTNGLMLVLLFASIFFFTGLFASQHLVTVLGADIQVFETTNCYLKVLMLFAPAFLLNHFLQCFVRNDGNPSLSMAAMITGSFSNIVLDYIFIFPFHMGIFGAAFATGLSPVISMLVLLPYFLKKKNSFHLTIPNLVQMKRTTANILANGIPPFLTEAASGVVMFLFNFIILRISGNTGVAAFSVISVISLVVISLYTGLSQGIQPLISQNHGAGNKKNVQTLLRYSLITSILLSIVIYGIIFFHAPRLVSVFNSEQDLILASYAIPGLKLYFTACPFIGFNIVLSTYFISINHPLPAQIISILRSFFVLIPMAWILSYCFGMTGIWLAYPATELFVFLFALTKRP</sequence>
<dbReference type="AlphaFoldDB" id="A0A4R3J5V5"/>
<evidence type="ECO:0000256" key="7">
    <source>
        <dbReference type="ARBA" id="ARBA00022989"/>
    </source>
</evidence>
<dbReference type="PROSITE" id="PS51257">
    <property type="entry name" value="PROKAR_LIPOPROTEIN"/>
    <property type="match status" value="1"/>
</dbReference>
<dbReference type="PANTHER" id="PTHR43823">
    <property type="entry name" value="SPORULATION PROTEIN YKVU"/>
    <property type="match status" value="1"/>
</dbReference>
<dbReference type="CDD" id="cd13143">
    <property type="entry name" value="MATE_MepA_like"/>
    <property type="match status" value="1"/>
</dbReference>
<comment type="subcellular location">
    <subcellularLocation>
        <location evidence="1">Cell membrane</location>
        <topology evidence="1">Multi-pass membrane protein</topology>
    </subcellularLocation>
</comment>
<dbReference type="NCBIfam" id="TIGR00797">
    <property type="entry name" value="matE"/>
    <property type="match status" value="1"/>
</dbReference>
<name>A0A4R3J5V5_9FIRM</name>
<proteinExistence type="inferred from homology"/>
<reference evidence="11 14" key="1">
    <citation type="journal article" date="2018" name="Int. J. Syst. Evol. Microbiol.">
        <title>Draft Genome Sequence of Faecalimonas umbilicata JCM 30896T, an Acetate-Producing Bacterium Isolated from Human Feces.</title>
        <authorList>
            <person name="Sakamoto M."/>
            <person name="Ikeyama N."/>
            <person name="Yuki M."/>
            <person name="Ohkuma M."/>
        </authorList>
    </citation>
    <scope>NUCLEOTIDE SEQUENCE [LARGE SCALE GENOMIC DNA]</scope>
    <source>
        <strain evidence="11 14">EGH7</strain>
    </source>
</reference>
<keyword evidence="8 10" id="KW-0472">Membrane</keyword>
<feature type="transmembrane region" description="Helical" evidence="10">
    <location>
        <begin position="12"/>
        <end position="33"/>
    </location>
</feature>
<feature type="transmembrane region" description="Helical" evidence="10">
    <location>
        <begin position="356"/>
        <end position="375"/>
    </location>
</feature>
<reference evidence="12 13" key="2">
    <citation type="submission" date="2019-03" db="EMBL/GenBank/DDBJ databases">
        <title>Genomic Encyclopedia of Type Strains, Phase IV (KMG-IV): sequencing the most valuable type-strain genomes for metagenomic binning, comparative biology and taxonomic classification.</title>
        <authorList>
            <person name="Goeker M."/>
        </authorList>
    </citation>
    <scope>NUCLEOTIDE SEQUENCE [LARGE SCALE GENOMIC DNA]</scope>
    <source>
        <strain evidence="12 13">DSM 103426</strain>
    </source>
</reference>
<dbReference type="EMBL" id="SLZV01000041">
    <property type="protein sequence ID" value="TCS60692.1"/>
    <property type="molecule type" value="Genomic_DNA"/>
</dbReference>
<evidence type="ECO:0000313" key="11">
    <source>
        <dbReference type="EMBL" id="GBU04727.1"/>
    </source>
</evidence>
<feature type="transmembrane region" description="Helical" evidence="10">
    <location>
        <begin position="311"/>
        <end position="331"/>
    </location>
</feature>
<accession>A0A4R3J5V5</accession>
<evidence type="ECO:0000256" key="4">
    <source>
        <dbReference type="ARBA" id="ARBA00022448"/>
    </source>
</evidence>
<keyword evidence="4" id="KW-0813">Transport</keyword>
<feature type="transmembrane region" description="Helical" evidence="10">
    <location>
        <begin position="185"/>
        <end position="208"/>
    </location>
</feature>
<dbReference type="InterPro" id="IPR045070">
    <property type="entry name" value="MATE_MepA-like"/>
</dbReference>
<evidence type="ECO:0000256" key="9">
    <source>
        <dbReference type="ARBA" id="ARBA00023251"/>
    </source>
</evidence>
<dbReference type="Pfam" id="PF01554">
    <property type="entry name" value="MatE"/>
    <property type="match status" value="2"/>
</dbReference>
<dbReference type="RefSeq" id="WP_116441505.1">
    <property type="nucleotide sequence ID" value="NZ_BHEO01000005.1"/>
</dbReference>
<dbReference type="EMBL" id="BHEO01000005">
    <property type="protein sequence ID" value="GBU04727.1"/>
    <property type="molecule type" value="Genomic_DNA"/>
</dbReference>
<protein>
    <recommendedName>
        <fullName evidence="3">Multidrug export protein MepA</fullName>
    </recommendedName>
</protein>
<comment type="caution">
    <text evidence="12">The sequence shown here is derived from an EMBL/GenBank/DDBJ whole genome shotgun (WGS) entry which is preliminary data.</text>
</comment>
<evidence type="ECO:0000256" key="2">
    <source>
        <dbReference type="ARBA" id="ARBA00008417"/>
    </source>
</evidence>
<dbReference type="InterPro" id="IPR051327">
    <property type="entry name" value="MATE_MepA_subfamily"/>
</dbReference>
<evidence type="ECO:0000256" key="1">
    <source>
        <dbReference type="ARBA" id="ARBA00004651"/>
    </source>
</evidence>
<evidence type="ECO:0000256" key="5">
    <source>
        <dbReference type="ARBA" id="ARBA00022475"/>
    </source>
</evidence>
<dbReference type="GO" id="GO:0042910">
    <property type="term" value="F:xenobiotic transmembrane transporter activity"/>
    <property type="evidence" value="ECO:0007669"/>
    <property type="project" value="InterPro"/>
</dbReference>
<evidence type="ECO:0000256" key="6">
    <source>
        <dbReference type="ARBA" id="ARBA00022692"/>
    </source>
</evidence>
<gene>
    <name evidence="12" type="ORF">EDD74_1413</name>
    <name evidence="11" type="ORF">FAEUMB_12680</name>
</gene>
<comment type="similarity">
    <text evidence="2">Belongs to the multi antimicrobial extrusion (MATE) (TC 2.A.66.1) family. MepA subfamily.</text>
</comment>
<feature type="transmembrane region" description="Helical" evidence="10">
    <location>
        <begin position="86"/>
        <end position="109"/>
    </location>
</feature>
<feature type="transmembrane region" description="Helical" evidence="10">
    <location>
        <begin position="229"/>
        <end position="259"/>
    </location>
</feature>
<dbReference type="PIRSF" id="PIRSF006603">
    <property type="entry name" value="DinF"/>
    <property type="match status" value="1"/>
</dbReference>
<dbReference type="InterPro" id="IPR048279">
    <property type="entry name" value="MdtK-like"/>
</dbReference>
<evidence type="ECO:0000313" key="14">
    <source>
        <dbReference type="Proteomes" id="UP000702954"/>
    </source>
</evidence>
<evidence type="ECO:0000256" key="3">
    <source>
        <dbReference type="ARBA" id="ARBA00022106"/>
    </source>
</evidence>
<evidence type="ECO:0000313" key="13">
    <source>
        <dbReference type="Proteomes" id="UP000294613"/>
    </source>
</evidence>
<keyword evidence="5" id="KW-1003">Cell membrane</keyword>
<evidence type="ECO:0000256" key="8">
    <source>
        <dbReference type="ARBA" id="ARBA00023136"/>
    </source>
</evidence>
<dbReference type="GO" id="GO:0015297">
    <property type="term" value="F:antiporter activity"/>
    <property type="evidence" value="ECO:0007669"/>
    <property type="project" value="InterPro"/>
</dbReference>
<dbReference type="InterPro" id="IPR002528">
    <property type="entry name" value="MATE_fam"/>
</dbReference>
<dbReference type="Proteomes" id="UP000294613">
    <property type="component" value="Unassembled WGS sequence"/>
</dbReference>
<keyword evidence="7 10" id="KW-1133">Transmembrane helix</keyword>
<dbReference type="Proteomes" id="UP000702954">
    <property type="component" value="Unassembled WGS sequence"/>
</dbReference>
<feature type="transmembrane region" description="Helical" evidence="10">
    <location>
        <begin position="265"/>
        <end position="285"/>
    </location>
</feature>
<feature type="transmembrane region" description="Helical" evidence="10">
    <location>
        <begin position="45"/>
        <end position="65"/>
    </location>
</feature>
<evidence type="ECO:0000256" key="10">
    <source>
        <dbReference type="SAM" id="Phobius"/>
    </source>
</evidence>
<keyword evidence="6 10" id="KW-0812">Transmembrane</keyword>
<keyword evidence="9" id="KW-0046">Antibiotic resistance</keyword>
<dbReference type="GO" id="GO:0005886">
    <property type="term" value="C:plasma membrane"/>
    <property type="evidence" value="ECO:0007669"/>
    <property type="project" value="UniProtKB-SubCell"/>
</dbReference>
<feature type="transmembrane region" description="Helical" evidence="10">
    <location>
        <begin position="387"/>
        <end position="404"/>
    </location>
</feature>
<dbReference type="PANTHER" id="PTHR43823:SF3">
    <property type="entry name" value="MULTIDRUG EXPORT PROTEIN MEPA"/>
    <property type="match status" value="1"/>
</dbReference>
<organism evidence="12 13">
    <name type="scientific">Faecalimonas umbilicata</name>
    <dbReference type="NCBI Taxonomy" id="1912855"/>
    <lineage>
        <taxon>Bacteria</taxon>
        <taxon>Bacillati</taxon>
        <taxon>Bacillota</taxon>
        <taxon>Clostridia</taxon>
        <taxon>Lachnospirales</taxon>
        <taxon>Lachnospiraceae</taxon>
        <taxon>Faecalimonas</taxon>
    </lineage>
</organism>
<keyword evidence="14" id="KW-1185">Reference proteome</keyword>
<evidence type="ECO:0000313" key="12">
    <source>
        <dbReference type="EMBL" id="TCS60692.1"/>
    </source>
</evidence>